<dbReference type="Pfam" id="PF16321">
    <property type="entry name" value="Ribosom_S30AE_C"/>
    <property type="match status" value="2"/>
</dbReference>
<name>A0ABP5ETJ1_9ACTN</name>
<evidence type="ECO:0000313" key="3">
    <source>
        <dbReference type="EMBL" id="GAA2003437.1"/>
    </source>
</evidence>
<feature type="compositionally biased region" description="Basic and acidic residues" evidence="1">
    <location>
        <begin position="141"/>
        <end position="173"/>
    </location>
</feature>
<proteinExistence type="predicted"/>
<gene>
    <name evidence="3" type="ORF">GCM10009838_81960</name>
</gene>
<comment type="caution">
    <text evidence="3">The sequence shown here is derived from an EMBL/GenBank/DDBJ whole genome shotgun (WGS) entry which is preliminary data.</text>
</comment>
<dbReference type="Proteomes" id="UP001499854">
    <property type="component" value="Unassembled WGS sequence"/>
</dbReference>
<organism evidence="3 4">
    <name type="scientific">Catenulispora subtropica</name>
    <dbReference type="NCBI Taxonomy" id="450798"/>
    <lineage>
        <taxon>Bacteria</taxon>
        <taxon>Bacillati</taxon>
        <taxon>Actinomycetota</taxon>
        <taxon>Actinomycetes</taxon>
        <taxon>Catenulisporales</taxon>
        <taxon>Catenulisporaceae</taxon>
        <taxon>Catenulispora</taxon>
    </lineage>
</organism>
<evidence type="ECO:0000313" key="4">
    <source>
        <dbReference type="Proteomes" id="UP001499854"/>
    </source>
</evidence>
<dbReference type="InterPro" id="IPR032528">
    <property type="entry name" value="Ribosom_S30AE_C"/>
</dbReference>
<feature type="region of interest" description="Disordered" evidence="1">
    <location>
        <begin position="141"/>
        <end position="183"/>
    </location>
</feature>
<keyword evidence="4" id="KW-1185">Reference proteome</keyword>
<feature type="domain" description="Sigma 54 modulation/S30EA ribosomal protein C-terminal" evidence="2">
    <location>
        <begin position="236"/>
        <end position="279"/>
    </location>
</feature>
<reference evidence="4" key="1">
    <citation type="journal article" date="2019" name="Int. J. Syst. Evol. Microbiol.">
        <title>The Global Catalogue of Microorganisms (GCM) 10K type strain sequencing project: providing services to taxonomists for standard genome sequencing and annotation.</title>
        <authorList>
            <consortium name="The Broad Institute Genomics Platform"/>
            <consortium name="The Broad Institute Genome Sequencing Center for Infectious Disease"/>
            <person name="Wu L."/>
            <person name="Ma J."/>
        </authorList>
    </citation>
    <scope>NUCLEOTIDE SEQUENCE [LARGE SCALE GENOMIC DNA]</scope>
    <source>
        <strain evidence="4">JCM 16013</strain>
    </source>
</reference>
<dbReference type="SUPFAM" id="SSF69754">
    <property type="entry name" value="Ribosome binding protein Y (YfiA homologue)"/>
    <property type="match status" value="1"/>
</dbReference>
<dbReference type="InterPro" id="IPR050574">
    <property type="entry name" value="HPF/YfiA_ribosome-assoc"/>
</dbReference>
<dbReference type="InterPro" id="IPR038416">
    <property type="entry name" value="Ribosom_S30AE_C_sf"/>
</dbReference>
<dbReference type="PANTHER" id="PTHR33231:SF1">
    <property type="entry name" value="30S RIBOSOMAL PROTEIN"/>
    <property type="match status" value="1"/>
</dbReference>
<dbReference type="EMBL" id="BAAAQM010000078">
    <property type="protein sequence ID" value="GAA2003437.1"/>
    <property type="molecule type" value="Genomic_DNA"/>
</dbReference>
<accession>A0ABP5ETJ1</accession>
<evidence type="ECO:0000256" key="1">
    <source>
        <dbReference type="SAM" id="MobiDB-lite"/>
    </source>
</evidence>
<dbReference type="Gene3D" id="3.30.160.100">
    <property type="entry name" value="Ribosome hibernation promotion factor-like"/>
    <property type="match status" value="1"/>
</dbReference>
<feature type="domain" description="Sigma 54 modulation/S30EA ribosomal protein C-terminal" evidence="2">
    <location>
        <begin position="167"/>
        <end position="219"/>
    </location>
</feature>
<evidence type="ECO:0000259" key="2">
    <source>
        <dbReference type="Pfam" id="PF16321"/>
    </source>
</evidence>
<sequence length="286" mass="31042">MLSTRATGAAWPWGGVPSLETVEISKQPAGKEYMVIHTTVDTEPVQIHLVLRGDVSAADGEYARTKVAALTAKFRVPILFARLKLTRGTNPPGRRPALAQVNVEVNGRPVRAQVAAEGMREAIDLLIARLQTGLHHAVEGRGVHHGGGLRDRAAKGGTDHRSARPSEDREVVRHKTYSGTSTTPDDAAFEMELMDYDFHLFTDSATGRESVVYRTEDGGHQLARMEGDEASDVPPAPELSLAEARERLDAGGAPFVFYADRTTGRGNVLYRRFDGDYGLITPTTSA</sequence>
<dbReference type="Gene3D" id="3.30.505.50">
    <property type="entry name" value="Sigma 54 modulation/S30EA ribosomal protein, C-terminal domain"/>
    <property type="match status" value="2"/>
</dbReference>
<dbReference type="InterPro" id="IPR036567">
    <property type="entry name" value="RHF-like"/>
</dbReference>
<dbReference type="PANTHER" id="PTHR33231">
    <property type="entry name" value="30S RIBOSOMAL PROTEIN"/>
    <property type="match status" value="1"/>
</dbReference>
<protein>
    <submittedName>
        <fullName evidence="3">HPF/RaiA family ribosome-associated protein</fullName>
    </submittedName>
</protein>